<proteinExistence type="predicted"/>
<evidence type="ECO:0000313" key="2">
    <source>
        <dbReference type="Proteomes" id="UP000032141"/>
    </source>
</evidence>
<sequence>DSVQDTTGHHTSRLKLFPGKLKSRWSGPFKVKEVRPYGAIVLWSTDGRDFTVNGQRIKLYMATAPEEDFNSTVWPYPGLIQKEAKSS</sequence>
<dbReference type="HOGENOM" id="CLU_2489876_0_0_1"/>
<reference evidence="1" key="1">
    <citation type="journal article" date="2014" name="Genome Biol.">
        <title>Transcriptome and methylome profiling reveals relics of genome dominance in the mesopolyploid Brassica oleracea.</title>
        <authorList>
            <person name="Parkin I.A."/>
            <person name="Koh C."/>
            <person name="Tang H."/>
            <person name="Robinson S.J."/>
            <person name="Kagale S."/>
            <person name="Clarke W.E."/>
            <person name="Town C.D."/>
            <person name="Nixon J."/>
            <person name="Krishnakumar V."/>
            <person name="Bidwell S.L."/>
            <person name="Denoeud F."/>
            <person name="Belcram H."/>
            <person name="Links M.G."/>
            <person name="Just J."/>
            <person name="Clarke C."/>
            <person name="Bender T."/>
            <person name="Huebert T."/>
            <person name="Mason A.S."/>
            <person name="Pires J.C."/>
            <person name="Barker G."/>
            <person name="Moore J."/>
            <person name="Walley P.G."/>
            <person name="Manoli S."/>
            <person name="Batley J."/>
            <person name="Edwards D."/>
            <person name="Nelson M.N."/>
            <person name="Wang X."/>
            <person name="Paterson A.H."/>
            <person name="King G."/>
            <person name="Bancroft I."/>
            <person name="Chalhoub B."/>
            <person name="Sharpe A.G."/>
        </authorList>
    </citation>
    <scope>NUCLEOTIDE SEQUENCE [LARGE SCALE GENOMIC DNA]</scope>
    <source>
        <strain evidence="1">cv. TO1000</strain>
    </source>
</reference>
<evidence type="ECO:0000313" key="1">
    <source>
        <dbReference type="EnsemblPlants" id="Bo13438s010.1"/>
    </source>
</evidence>
<dbReference type="eggNOG" id="KOG0017">
    <property type="taxonomic scope" value="Eukaryota"/>
</dbReference>
<name>A0A0D2ZZM2_BRAOL</name>
<organism evidence="1 2">
    <name type="scientific">Brassica oleracea var. oleracea</name>
    <dbReference type="NCBI Taxonomy" id="109376"/>
    <lineage>
        <taxon>Eukaryota</taxon>
        <taxon>Viridiplantae</taxon>
        <taxon>Streptophyta</taxon>
        <taxon>Embryophyta</taxon>
        <taxon>Tracheophyta</taxon>
        <taxon>Spermatophyta</taxon>
        <taxon>Magnoliopsida</taxon>
        <taxon>eudicotyledons</taxon>
        <taxon>Gunneridae</taxon>
        <taxon>Pentapetalae</taxon>
        <taxon>rosids</taxon>
        <taxon>malvids</taxon>
        <taxon>Brassicales</taxon>
        <taxon>Brassicaceae</taxon>
        <taxon>Brassiceae</taxon>
        <taxon>Brassica</taxon>
    </lineage>
</organism>
<dbReference type="Proteomes" id="UP000032141">
    <property type="component" value="Unassembled WGS sequence"/>
</dbReference>
<dbReference type="Gramene" id="Bo13438s010.1">
    <property type="protein sequence ID" value="Bo13438s010.1"/>
    <property type="gene ID" value="Bo13438s010"/>
</dbReference>
<protein>
    <submittedName>
        <fullName evidence="1">Uncharacterized protein</fullName>
    </submittedName>
</protein>
<reference evidence="1" key="2">
    <citation type="submission" date="2015-06" db="UniProtKB">
        <authorList>
            <consortium name="EnsemblPlants"/>
        </authorList>
    </citation>
    <scope>IDENTIFICATION</scope>
</reference>
<dbReference type="EnsemblPlants" id="Bo13438s010.1">
    <property type="protein sequence ID" value="Bo13438s010.1"/>
    <property type="gene ID" value="Bo13438s010"/>
</dbReference>
<accession>A0A0D2ZZM2</accession>
<dbReference type="AlphaFoldDB" id="A0A0D2ZZM2"/>
<keyword evidence="2" id="KW-1185">Reference proteome</keyword>